<dbReference type="AlphaFoldDB" id="A0AA43QF00"/>
<proteinExistence type="predicted"/>
<evidence type="ECO:0000256" key="3">
    <source>
        <dbReference type="SAM" id="MobiDB-lite"/>
    </source>
</evidence>
<dbReference type="PROSITE" id="PS50031">
    <property type="entry name" value="EH"/>
    <property type="match status" value="1"/>
</dbReference>
<dbReference type="Gene3D" id="1.10.238.10">
    <property type="entry name" value="EF-hand"/>
    <property type="match status" value="1"/>
</dbReference>
<feature type="coiled-coil region" evidence="2">
    <location>
        <begin position="212"/>
        <end position="253"/>
    </location>
</feature>
<dbReference type="InterPro" id="IPR011992">
    <property type="entry name" value="EF-hand-dom_pair"/>
</dbReference>
<dbReference type="Pfam" id="PF12761">
    <property type="entry name" value="End3"/>
    <property type="match status" value="2"/>
</dbReference>
<dbReference type="EMBL" id="JAPUFD010000001">
    <property type="protein sequence ID" value="MDI1485367.1"/>
    <property type="molecule type" value="Genomic_DNA"/>
</dbReference>
<dbReference type="GO" id="GO:0006897">
    <property type="term" value="P:endocytosis"/>
    <property type="evidence" value="ECO:0007669"/>
    <property type="project" value="InterPro"/>
</dbReference>
<accession>A0AA43QF00</accession>
<reference evidence="5" key="1">
    <citation type="journal article" date="2023" name="Genome Biol. Evol.">
        <title>First Whole Genome Sequence and Flow Cytometry Genome Size Data for the Lichen-Forming Fungus Ramalina farinacea (Ascomycota).</title>
        <authorList>
            <person name="Llewellyn T."/>
            <person name="Mian S."/>
            <person name="Hill R."/>
            <person name="Leitch I.J."/>
            <person name="Gaya E."/>
        </authorList>
    </citation>
    <scope>NUCLEOTIDE SEQUENCE</scope>
    <source>
        <strain evidence="5">LIQ254RAFAR</strain>
    </source>
</reference>
<dbReference type="SMART" id="SM00027">
    <property type="entry name" value="EH"/>
    <property type="match status" value="1"/>
</dbReference>
<name>A0AA43QF00_9LECA</name>
<evidence type="ECO:0000256" key="1">
    <source>
        <dbReference type="ARBA" id="ARBA00023054"/>
    </source>
</evidence>
<keyword evidence="6" id="KW-1185">Reference proteome</keyword>
<keyword evidence="1 2" id="KW-0175">Coiled coil</keyword>
<organism evidence="5 6">
    <name type="scientific">Ramalina farinacea</name>
    <dbReference type="NCBI Taxonomy" id="258253"/>
    <lineage>
        <taxon>Eukaryota</taxon>
        <taxon>Fungi</taxon>
        <taxon>Dikarya</taxon>
        <taxon>Ascomycota</taxon>
        <taxon>Pezizomycotina</taxon>
        <taxon>Lecanoromycetes</taxon>
        <taxon>OSLEUM clade</taxon>
        <taxon>Lecanoromycetidae</taxon>
        <taxon>Lecanorales</taxon>
        <taxon>Lecanorineae</taxon>
        <taxon>Ramalinaceae</taxon>
        <taxon>Ramalina</taxon>
    </lineage>
</organism>
<comment type="caution">
    <text evidence="5">The sequence shown here is derived from an EMBL/GenBank/DDBJ whole genome shotgun (WGS) entry which is preliminary data.</text>
</comment>
<evidence type="ECO:0000256" key="2">
    <source>
        <dbReference type="SAM" id="Coils"/>
    </source>
</evidence>
<feature type="region of interest" description="Disordered" evidence="3">
    <location>
        <begin position="136"/>
        <end position="155"/>
    </location>
</feature>
<feature type="region of interest" description="Disordered" evidence="3">
    <location>
        <begin position="101"/>
        <end position="122"/>
    </location>
</feature>
<evidence type="ECO:0000313" key="6">
    <source>
        <dbReference type="Proteomes" id="UP001161017"/>
    </source>
</evidence>
<sequence>MPPQDVAKYSAIYSTHKHRHGSLNFSSLTDLYDTLNVPDTDLRSAWNLVNPASEPAVGKNAALAFLHILNRRHEGYRIPRSVPPSLRATFEGGEIDYNVESRGVKSGAPPQQRRYEEDTSTGRKAKFGDAYLSRLGVGGGAGQGPTRGTDFSGVKTEGDWEEVRLKRQLSELEEKIEKVEAGAKARRGGGGGWKEIRELEQGEGRVKQGESLRGIEKEIEGVKEMVEGLERHMRSREEVLDGLRREIEAEKRKGR</sequence>
<evidence type="ECO:0000259" key="4">
    <source>
        <dbReference type="PROSITE" id="PS50031"/>
    </source>
</evidence>
<dbReference type="GO" id="GO:0007015">
    <property type="term" value="P:actin filament organization"/>
    <property type="evidence" value="ECO:0007669"/>
    <property type="project" value="InterPro"/>
</dbReference>
<dbReference type="Proteomes" id="UP001161017">
    <property type="component" value="Unassembled WGS sequence"/>
</dbReference>
<gene>
    <name evidence="5" type="primary">END3_2</name>
    <name evidence="5" type="ORF">OHK93_000504</name>
</gene>
<evidence type="ECO:0000313" key="5">
    <source>
        <dbReference type="EMBL" id="MDI1485367.1"/>
    </source>
</evidence>
<feature type="domain" description="EH" evidence="4">
    <location>
        <begin position="5"/>
        <end position="93"/>
    </location>
</feature>
<dbReference type="InterPro" id="IPR025604">
    <property type="entry name" value="End3"/>
</dbReference>
<protein>
    <submittedName>
        <fullName evidence="5">Endocytosis defective- protein</fullName>
    </submittedName>
</protein>
<dbReference type="InterPro" id="IPR000261">
    <property type="entry name" value="EH_dom"/>
</dbReference>
<dbReference type="SUPFAM" id="SSF47473">
    <property type="entry name" value="EF-hand"/>
    <property type="match status" value="1"/>
</dbReference>
<feature type="compositionally biased region" description="Gly residues" evidence="3">
    <location>
        <begin position="136"/>
        <end position="145"/>
    </location>
</feature>